<evidence type="ECO:0000256" key="6">
    <source>
        <dbReference type="ARBA" id="ARBA00023316"/>
    </source>
</evidence>
<evidence type="ECO:0000256" key="2">
    <source>
        <dbReference type="ARBA" id="ARBA00005992"/>
    </source>
</evidence>
<organism evidence="11 12">
    <name type="scientific">Hyphomicrobium sulfonivorans</name>
    <dbReference type="NCBI Taxonomy" id="121290"/>
    <lineage>
        <taxon>Bacteria</taxon>
        <taxon>Pseudomonadati</taxon>
        <taxon>Pseudomonadota</taxon>
        <taxon>Alphaproteobacteria</taxon>
        <taxon>Hyphomicrobiales</taxon>
        <taxon>Hyphomicrobiaceae</taxon>
        <taxon>Hyphomicrobium</taxon>
    </lineage>
</organism>
<dbReference type="OrthoDB" id="9778545at2"/>
<evidence type="ECO:0000313" key="11">
    <source>
        <dbReference type="EMBL" id="KWT64003.1"/>
    </source>
</evidence>
<dbReference type="EMBL" id="LMTR01000096">
    <property type="protein sequence ID" value="KWT64003.1"/>
    <property type="molecule type" value="Genomic_DNA"/>
</dbReference>
<evidence type="ECO:0000256" key="9">
    <source>
        <dbReference type="SAM" id="Phobius"/>
    </source>
</evidence>
<feature type="compositionally biased region" description="Basic and acidic residues" evidence="8">
    <location>
        <begin position="64"/>
        <end position="73"/>
    </location>
</feature>
<sequence length="466" mass="52722">MQVYRARARHFDLDFAPLGVKAFNLSVGIVVAVLAVLLATLPTPAKAQSNWWESLTGSGTPDYSGRREEERARQRQAQATEVLDDLRPDAVPLRSDEMVLFMESAIARYQQIAAAGGWPVVPPGRMMREGEDDDRVAILRKRLIASGDLKPRSNYYNSYSFDGDLADAVRNFQRRHGLRPTGRVERSTYPALNASVDERIQQLRLNLNRIRDLLSMGGEDRYVLINVPGFQLEAVERFEVQQRHRVIVGRAGRESPSLKATIRGLNFFPYWRVPDSIAHADLIPRLKKEPDYLANEKIRVLDPSSTTEFDPHSVNWDLPESRRLRFRQDPGPQNALGLVRIDMPNEHTVYLHDTPMKELFRQRSRAFSAGCVRVEGVFNLVDWLAAYEPNWGGAGESQRIVENGQAVDITLSRPVPVFFTYITAWAERDGDVEFRPDIYGRDGAADQIAEMDRDPNDPMPAASLAP</sequence>
<dbReference type="STRING" id="121290.APY04_3540"/>
<evidence type="ECO:0000259" key="10">
    <source>
        <dbReference type="PROSITE" id="PS52029"/>
    </source>
</evidence>
<proteinExistence type="inferred from homology"/>
<keyword evidence="4 7" id="KW-0133">Cell shape</keyword>
<dbReference type="GO" id="GO:0004180">
    <property type="term" value="F:carboxypeptidase activity"/>
    <property type="evidence" value="ECO:0007669"/>
    <property type="project" value="UniProtKB-ARBA"/>
</dbReference>
<dbReference type="InterPro" id="IPR002477">
    <property type="entry name" value="Peptidoglycan-bd-like"/>
</dbReference>
<comment type="similarity">
    <text evidence="2">Belongs to the YkuD family.</text>
</comment>
<dbReference type="InterPro" id="IPR036366">
    <property type="entry name" value="PGBDSf"/>
</dbReference>
<accession>A0A125NTN2</accession>
<dbReference type="PANTHER" id="PTHR41533">
    <property type="entry name" value="L,D-TRANSPEPTIDASE HI_1667-RELATED"/>
    <property type="match status" value="1"/>
</dbReference>
<feature type="compositionally biased region" description="Basic and acidic residues" evidence="8">
    <location>
        <begin position="445"/>
        <end position="456"/>
    </location>
</feature>
<evidence type="ECO:0000256" key="7">
    <source>
        <dbReference type="PROSITE-ProRule" id="PRU01373"/>
    </source>
</evidence>
<keyword evidence="12" id="KW-1185">Reference proteome</keyword>
<dbReference type="GO" id="GO:0008360">
    <property type="term" value="P:regulation of cell shape"/>
    <property type="evidence" value="ECO:0007669"/>
    <property type="project" value="UniProtKB-UniRule"/>
</dbReference>
<dbReference type="Pfam" id="PF01471">
    <property type="entry name" value="PG_binding_1"/>
    <property type="match status" value="1"/>
</dbReference>
<feature type="transmembrane region" description="Helical" evidence="9">
    <location>
        <begin position="21"/>
        <end position="41"/>
    </location>
</feature>
<evidence type="ECO:0000256" key="8">
    <source>
        <dbReference type="SAM" id="MobiDB-lite"/>
    </source>
</evidence>
<dbReference type="Proteomes" id="UP000059074">
    <property type="component" value="Unassembled WGS sequence"/>
</dbReference>
<dbReference type="PROSITE" id="PS52029">
    <property type="entry name" value="LD_TPASE"/>
    <property type="match status" value="1"/>
</dbReference>
<comment type="caution">
    <text evidence="11">The sequence shown here is derived from an EMBL/GenBank/DDBJ whole genome shotgun (WGS) entry which is preliminary data.</text>
</comment>
<dbReference type="InterPro" id="IPR052905">
    <property type="entry name" value="LD-transpeptidase_YkuD-like"/>
</dbReference>
<reference evidence="11 12" key="1">
    <citation type="submission" date="2015-10" db="EMBL/GenBank/DDBJ databases">
        <title>Transcriptomic analysis of a linuron degrading triple-species bacterial consortium.</title>
        <authorList>
            <person name="Albers P."/>
        </authorList>
    </citation>
    <scope>NUCLEOTIDE SEQUENCE [LARGE SCALE GENOMIC DNA]</scope>
    <source>
        <strain evidence="11 12">WDL6</strain>
    </source>
</reference>
<keyword evidence="9" id="KW-1133">Transmembrane helix</keyword>
<evidence type="ECO:0000313" key="12">
    <source>
        <dbReference type="Proteomes" id="UP000059074"/>
    </source>
</evidence>
<evidence type="ECO:0000256" key="1">
    <source>
        <dbReference type="ARBA" id="ARBA00004752"/>
    </source>
</evidence>
<feature type="region of interest" description="Disordered" evidence="8">
    <location>
        <begin position="445"/>
        <end position="466"/>
    </location>
</feature>
<dbReference type="Pfam" id="PF03734">
    <property type="entry name" value="YkuD"/>
    <property type="match status" value="1"/>
</dbReference>
<dbReference type="SUPFAM" id="SSF141523">
    <property type="entry name" value="L,D-transpeptidase catalytic domain-like"/>
    <property type="match status" value="1"/>
</dbReference>
<dbReference type="UniPathway" id="UPA00219"/>
<dbReference type="AlphaFoldDB" id="A0A125NTN2"/>
<dbReference type="InterPro" id="IPR036365">
    <property type="entry name" value="PGBD-like_sf"/>
</dbReference>
<evidence type="ECO:0000256" key="5">
    <source>
        <dbReference type="ARBA" id="ARBA00022984"/>
    </source>
</evidence>
<dbReference type="GO" id="GO:0009252">
    <property type="term" value="P:peptidoglycan biosynthetic process"/>
    <property type="evidence" value="ECO:0007669"/>
    <property type="project" value="UniProtKB-UniPathway"/>
</dbReference>
<dbReference type="Gene3D" id="1.10.101.10">
    <property type="entry name" value="PGBD-like superfamily/PGBD"/>
    <property type="match status" value="1"/>
</dbReference>
<dbReference type="RefSeq" id="WP_068465369.1">
    <property type="nucleotide sequence ID" value="NZ_LMTR01000096.1"/>
</dbReference>
<gene>
    <name evidence="11" type="ORF">APY04_3540</name>
</gene>
<keyword evidence="6 7" id="KW-0961">Cell wall biogenesis/degradation</keyword>
<feature type="active site" description="Nucleophile" evidence="7">
    <location>
        <position position="371"/>
    </location>
</feature>
<comment type="pathway">
    <text evidence="1 7">Cell wall biogenesis; peptidoglycan biosynthesis.</text>
</comment>
<feature type="compositionally biased region" description="Polar residues" evidence="8">
    <location>
        <begin position="52"/>
        <end position="61"/>
    </location>
</feature>
<dbReference type="GO" id="GO:0016740">
    <property type="term" value="F:transferase activity"/>
    <property type="evidence" value="ECO:0007669"/>
    <property type="project" value="UniProtKB-KW"/>
</dbReference>
<feature type="domain" description="L,D-TPase catalytic" evidence="10">
    <location>
        <begin position="221"/>
        <end position="410"/>
    </location>
</feature>
<dbReference type="InterPro" id="IPR038063">
    <property type="entry name" value="Transpep_catalytic_dom"/>
</dbReference>
<feature type="region of interest" description="Disordered" evidence="8">
    <location>
        <begin position="52"/>
        <end position="75"/>
    </location>
</feature>
<dbReference type="PATRIC" id="fig|121290.4.peg.2248"/>
<dbReference type="InterPro" id="IPR005490">
    <property type="entry name" value="LD_TPept_cat_dom"/>
</dbReference>
<dbReference type="CDD" id="cd16913">
    <property type="entry name" value="YkuD_like"/>
    <property type="match status" value="1"/>
</dbReference>
<keyword evidence="5 7" id="KW-0573">Peptidoglycan synthesis</keyword>
<feature type="active site" description="Proton donor/acceptor" evidence="7">
    <location>
        <position position="352"/>
    </location>
</feature>
<keyword evidence="9" id="KW-0472">Membrane</keyword>
<dbReference type="GO" id="GO:0071555">
    <property type="term" value="P:cell wall organization"/>
    <property type="evidence" value="ECO:0007669"/>
    <property type="project" value="UniProtKB-UniRule"/>
</dbReference>
<protein>
    <recommendedName>
        <fullName evidence="10">L,D-TPase catalytic domain-containing protein</fullName>
    </recommendedName>
</protein>
<dbReference type="PANTHER" id="PTHR41533:SF2">
    <property type="entry name" value="BLR7131 PROTEIN"/>
    <property type="match status" value="1"/>
</dbReference>
<dbReference type="SUPFAM" id="SSF47090">
    <property type="entry name" value="PGBD-like"/>
    <property type="match status" value="1"/>
</dbReference>
<evidence type="ECO:0000256" key="4">
    <source>
        <dbReference type="ARBA" id="ARBA00022960"/>
    </source>
</evidence>
<evidence type="ECO:0000256" key="3">
    <source>
        <dbReference type="ARBA" id="ARBA00022679"/>
    </source>
</evidence>
<dbReference type="Gene3D" id="2.40.440.10">
    <property type="entry name" value="L,D-transpeptidase catalytic domain-like"/>
    <property type="match status" value="1"/>
</dbReference>
<keyword evidence="3" id="KW-0808">Transferase</keyword>
<name>A0A125NTN2_HYPSL</name>
<keyword evidence="9" id="KW-0812">Transmembrane</keyword>